<comment type="catalytic activity">
    <reaction evidence="17 19">
        <text>alpha-ribazole + adenosylcob(III)inamide-GDP = adenosylcob(III)alamin + GMP + H(+)</text>
        <dbReference type="Rhea" id="RHEA:16049"/>
        <dbReference type="ChEBI" id="CHEBI:10329"/>
        <dbReference type="ChEBI" id="CHEBI:15378"/>
        <dbReference type="ChEBI" id="CHEBI:18408"/>
        <dbReference type="ChEBI" id="CHEBI:58115"/>
        <dbReference type="ChEBI" id="CHEBI:60487"/>
        <dbReference type="EC" id="2.7.8.26"/>
    </reaction>
</comment>
<evidence type="ECO:0000256" key="15">
    <source>
        <dbReference type="ARBA" id="ARBA00032605"/>
    </source>
</evidence>
<dbReference type="GO" id="GO:0008818">
    <property type="term" value="F:cobalamin 5'-phosphate synthase activity"/>
    <property type="evidence" value="ECO:0007669"/>
    <property type="project" value="UniProtKB-UniRule"/>
</dbReference>
<dbReference type="InterPro" id="IPR003805">
    <property type="entry name" value="CobS"/>
</dbReference>
<evidence type="ECO:0000256" key="5">
    <source>
        <dbReference type="ARBA" id="ARBA00013200"/>
    </source>
</evidence>
<comment type="similarity">
    <text evidence="4 19">Belongs to the CobS family.</text>
</comment>
<evidence type="ECO:0000256" key="19">
    <source>
        <dbReference type="HAMAP-Rule" id="MF_00719"/>
    </source>
</evidence>
<evidence type="ECO:0000256" key="7">
    <source>
        <dbReference type="ARBA" id="ARBA00022475"/>
    </source>
</evidence>
<accession>A0AA86N3C5</accession>
<dbReference type="Pfam" id="PF02654">
    <property type="entry name" value="CobS"/>
    <property type="match status" value="1"/>
</dbReference>
<evidence type="ECO:0000256" key="9">
    <source>
        <dbReference type="ARBA" id="ARBA00022679"/>
    </source>
</evidence>
<dbReference type="GO" id="GO:0009236">
    <property type="term" value="P:cobalamin biosynthetic process"/>
    <property type="evidence" value="ECO:0007669"/>
    <property type="project" value="UniProtKB-UniRule"/>
</dbReference>
<dbReference type="EC" id="2.7.8.26" evidence="5 19"/>
<evidence type="ECO:0000256" key="4">
    <source>
        <dbReference type="ARBA" id="ARBA00010561"/>
    </source>
</evidence>
<evidence type="ECO:0000256" key="13">
    <source>
        <dbReference type="ARBA" id="ARBA00023136"/>
    </source>
</evidence>
<comment type="pathway">
    <text evidence="3 19">Cofactor biosynthesis; adenosylcobalamin biosynthesis; adenosylcobalamin from cob(II)yrinate a,c-diamide: step 7/7.</text>
</comment>
<evidence type="ECO:0000313" key="20">
    <source>
        <dbReference type="EMBL" id="CAI4034015.1"/>
    </source>
</evidence>
<organism evidence="20 21">
    <name type="scientific">Nitrospira tepida</name>
    <dbReference type="NCBI Taxonomy" id="2973512"/>
    <lineage>
        <taxon>Bacteria</taxon>
        <taxon>Pseudomonadati</taxon>
        <taxon>Nitrospirota</taxon>
        <taxon>Nitrospiria</taxon>
        <taxon>Nitrospirales</taxon>
        <taxon>Nitrospiraceae</taxon>
        <taxon>Nitrospira</taxon>
    </lineage>
</organism>
<dbReference type="KEGG" id="nti:DNFV4_04457"/>
<keyword evidence="10 19" id="KW-0812">Transmembrane</keyword>
<comment type="caution">
    <text evidence="19">Lacks conserved residue(s) required for the propagation of feature annotation.</text>
</comment>
<keyword evidence="9 19" id="KW-0808">Transferase</keyword>
<evidence type="ECO:0000256" key="16">
    <source>
        <dbReference type="ARBA" id="ARBA00032853"/>
    </source>
</evidence>
<keyword evidence="21" id="KW-1185">Reference proteome</keyword>
<dbReference type="Proteomes" id="UP001179121">
    <property type="component" value="Chromosome"/>
</dbReference>
<evidence type="ECO:0000256" key="17">
    <source>
        <dbReference type="ARBA" id="ARBA00048623"/>
    </source>
</evidence>
<evidence type="ECO:0000256" key="6">
    <source>
        <dbReference type="ARBA" id="ARBA00015850"/>
    </source>
</evidence>
<protein>
    <recommendedName>
        <fullName evidence="6 19">Adenosylcobinamide-GDP ribazoletransferase</fullName>
        <ecNumber evidence="5 19">2.7.8.26</ecNumber>
    </recommendedName>
    <alternativeName>
        <fullName evidence="16 19">Cobalamin synthase</fullName>
    </alternativeName>
    <alternativeName>
        <fullName evidence="15 19">Cobalamin-5'-phosphate synthase</fullName>
    </alternativeName>
</protein>
<keyword evidence="12 19" id="KW-1133">Transmembrane helix</keyword>
<feature type="transmembrane region" description="Helical" evidence="19">
    <location>
        <begin position="67"/>
        <end position="86"/>
    </location>
</feature>
<evidence type="ECO:0000256" key="11">
    <source>
        <dbReference type="ARBA" id="ARBA00022842"/>
    </source>
</evidence>
<dbReference type="HAMAP" id="MF_00719">
    <property type="entry name" value="CobS"/>
    <property type="match status" value="1"/>
</dbReference>
<dbReference type="GO" id="GO:0051073">
    <property type="term" value="F:adenosylcobinamide-GDP ribazoletransferase activity"/>
    <property type="evidence" value="ECO:0007669"/>
    <property type="project" value="UniProtKB-UniRule"/>
</dbReference>
<evidence type="ECO:0000256" key="18">
    <source>
        <dbReference type="ARBA" id="ARBA00049504"/>
    </source>
</evidence>
<sequence>MLSAEVKFKWNAFQEAKKSVLSPESSVPGPGLRFLHPMIVAWEFLTAIPVSRGHQPIISGQLARSMMWFPTVGLILGGILAGAMVLCEMAIPRSVSDGLVILLLILLTRCLHLDGLADTVDGWAGGRTPEQRLAIMRDSSVGAMGAVALIMSLGLRYLGLSALPDAGRWLAVASMPLVGRWAMTVGGLRMPYARADGGLGQPFLAALRTEHVVVATISAAAWLIWGYGLTGGLIILALAGLLARGIAWLSWRLCRGMTGDVFGLINEVTEVAFLILVPAFLDRR</sequence>
<dbReference type="PANTHER" id="PTHR34148">
    <property type="entry name" value="ADENOSYLCOBINAMIDE-GDP RIBAZOLETRANSFERASE"/>
    <property type="match status" value="1"/>
</dbReference>
<evidence type="ECO:0000256" key="8">
    <source>
        <dbReference type="ARBA" id="ARBA00022573"/>
    </source>
</evidence>
<dbReference type="EMBL" id="OX365700">
    <property type="protein sequence ID" value="CAI4034015.1"/>
    <property type="molecule type" value="Genomic_DNA"/>
</dbReference>
<keyword evidence="8 19" id="KW-0169">Cobalamin biosynthesis</keyword>
<dbReference type="PANTHER" id="PTHR34148:SF1">
    <property type="entry name" value="ADENOSYLCOBINAMIDE-GDP RIBAZOLETRANSFERASE"/>
    <property type="match status" value="1"/>
</dbReference>
<comment type="subcellular location">
    <subcellularLocation>
        <location evidence="2 19">Cell membrane</location>
        <topology evidence="2 19">Multi-pass membrane protein</topology>
    </subcellularLocation>
</comment>
<gene>
    <name evidence="19" type="primary">cobS</name>
    <name evidence="20" type="ORF">DNFV4_04457</name>
</gene>
<dbReference type="GO" id="GO:0005886">
    <property type="term" value="C:plasma membrane"/>
    <property type="evidence" value="ECO:0007669"/>
    <property type="project" value="UniProtKB-SubCell"/>
</dbReference>
<evidence type="ECO:0000313" key="21">
    <source>
        <dbReference type="Proteomes" id="UP001179121"/>
    </source>
</evidence>
<keyword evidence="13 19" id="KW-0472">Membrane</keyword>
<keyword evidence="7 19" id="KW-1003">Cell membrane</keyword>
<keyword evidence="11 19" id="KW-0460">Magnesium</keyword>
<dbReference type="AlphaFoldDB" id="A0AA86N3C5"/>
<evidence type="ECO:0000256" key="10">
    <source>
        <dbReference type="ARBA" id="ARBA00022692"/>
    </source>
</evidence>
<evidence type="ECO:0000256" key="12">
    <source>
        <dbReference type="ARBA" id="ARBA00022989"/>
    </source>
</evidence>
<reference evidence="20" key="1">
    <citation type="submission" date="2022-10" db="EMBL/GenBank/DDBJ databases">
        <authorList>
            <person name="Koch H."/>
        </authorList>
    </citation>
    <scope>NUCLEOTIDE SEQUENCE</scope>
    <source>
        <strain evidence="20">DNF</strain>
    </source>
</reference>
<comment type="cofactor">
    <cofactor evidence="1 19">
        <name>Mg(2+)</name>
        <dbReference type="ChEBI" id="CHEBI:18420"/>
    </cofactor>
</comment>
<comment type="function">
    <text evidence="14 19">Joins adenosylcobinamide-GDP and alpha-ribazole to generate adenosylcobalamin (Ado-cobalamin). Also synthesizes adenosylcobalamin 5'-phosphate from adenosylcobinamide-GDP and alpha-ribazole 5'-phosphate.</text>
</comment>
<name>A0AA86N3C5_9BACT</name>
<feature type="transmembrane region" description="Helical" evidence="19">
    <location>
        <begin position="141"/>
        <end position="160"/>
    </location>
</feature>
<proteinExistence type="inferred from homology"/>
<comment type="catalytic activity">
    <reaction evidence="18 19">
        <text>alpha-ribazole 5'-phosphate + adenosylcob(III)inamide-GDP = adenosylcob(III)alamin 5'-phosphate + GMP + H(+)</text>
        <dbReference type="Rhea" id="RHEA:23560"/>
        <dbReference type="ChEBI" id="CHEBI:15378"/>
        <dbReference type="ChEBI" id="CHEBI:57918"/>
        <dbReference type="ChEBI" id="CHEBI:58115"/>
        <dbReference type="ChEBI" id="CHEBI:60487"/>
        <dbReference type="ChEBI" id="CHEBI:60493"/>
        <dbReference type="EC" id="2.7.8.26"/>
    </reaction>
</comment>
<evidence type="ECO:0000256" key="14">
    <source>
        <dbReference type="ARBA" id="ARBA00025228"/>
    </source>
</evidence>
<evidence type="ECO:0000256" key="3">
    <source>
        <dbReference type="ARBA" id="ARBA00004663"/>
    </source>
</evidence>
<dbReference type="RefSeq" id="WP_289271436.1">
    <property type="nucleotide sequence ID" value="NZ_OX365700.1"/>
</dbReference>
<evidence type="ECO:0000256" key="2">
    <source>
        <dbReference type="ARBA" id="ARBA00004651"/>
    </source>
</evidence>
<evidence type="ECO:0000256" key="1">
    <source>
        <dbReference type="ARBA" id="ARBA00001946"/>
    </source>
</evidence>
<feature type="transmembrane region" description="Helical" evidence="19">
    <location>
        <begin position="231"/>
        <end position="249"/>
    </location>
</feature>